<evidence type="ECO:0000313" key="2">
    <source>
        <dbReference type="Proteomes" id="UP001341281"/>
    </source>
</evidence>
<keyword evidence="2" id="KW-1185">Reference proteome</keyword>
<reference evidence="1 2" key="1">
    <citation type="submission" date="2024-02" db="EMBL/GenBank/DDBJ databases">
        <title>High-quality chromosome-scale genome assembly of Pensacola bahiagrass (Paspalum notatum Flugge var. saurae).</title>
        <authorList>
            <person name="Vega J.M."/>
            <person name="Podio M."/>
            <person name="Orjuela J."/>
            <person name="Siena L.A."/>
            <person name="Pessino S.C."/>
            <person name="Combes M.C."/>
            <person name="Mariac C."/>
            <person name="Albertini E."/>
            <person name="Pupilli F."/>
            <person name="Ortiz J.P.A."/>
            <person name="Leblanc O."/>
        </authorList>
    </citation>
    <scope>NUCLEOTIDE SEQUENCE [LARGE SCALE GENOMIC DNA]</scope>
    <source>
        <strain evidence="1">R1</strain>
        <tissue evidence="1">Leaf</tissue>
    </source>
</reference>
<evidence type="ECO:0000313" key="1">
    <source>
        <dbReference type="EMBL" id="WVZ61882.1"/>
    </source>
</evidence>
<sequence>MSALCEMTLQEACSLMVSCTRPVTVTRYSLWLWTERHGGGFQPRRTILITAASIKSRAAYYNTHEWKLKHTTAVWDLFAGTKSFDWCFLGDKVVALHPECMSLLFFVAGETTLRAYDMNRKQVRVICNLGHGSDIL</sequence>
<protein>
    <submittedName>
        <fullName evidence="1">Uncharacterized protein</fullName>
    </submittedName>
</protein>
<dbReference type="EMBL" id="CP144747">
    <property type="protein sequence ID" value="WVZ61882.1"/>
    <property type="molecule type" value="Genomic_DNA"/>
</dbReference>
<proteinExistence type="predicted"/>
<accession>A0AAQ3SWC4</accession>
<dbReference type="AlphaFoldDB" id="A0AAQ3SWC4"/>
<dbReference type="Proteomes" id="UP001341281">
    <property type="component" value="Chromosome 03"/>
</dbReference>
<gene>
    <name evidence="1" type="ORF">U9M48_011690</name>
</gene>
<organism evidence="1 2">
    <name type="scientific">Paspalum notatum var. saurae</name>
    <dbReference type="NCBI Taxonomy" id="547442"/>
    <lineage>
        <taxon>Eukaryota</taxon>
        <taxon>Viridiplantae</taxon>
        <taxon>Streptophyta</taxon>
        <taxon>Embryophyta</taxon>
        <taxon>Tracheophyta</taxon>
        <taxon>Spermatophyta</taxon>
        <taxon>Magnoliopsida</taxon>
        <taxon>Liliopsida</taxon>
        <taxon>Poales</taxon>
        <taxon>Poaceae</taxon>
        <taxon>PACMAD clade</taxon>
        <taxon>Panicoideae</taxon>
        <taxon>Andropogonodae</taxon>
        <taxon>Paspaleae</taxon>
        <taxon>Paspalinae</taxon>
        <taxon>Paspalum</taxon>
    </lineage>
</organism>
<name>A0AAQ3SWC4_PASNO</name>